<evidence type="ECO:0000313" key="2">
    <source>
        <dbReference type="Proteomes" id="UP000298653"/>
    </source>
</evidence>
<accession>A0A4P8IER6</accession>
<dbReference type="KEGG" id="arf:AR1Y2_0849"/>
<evidence type="ECO:0000313" key="1">
    <source>
        <dbReference type="EMBL" id="QCP34303.1"/>
    </source>
</evidence>
<name>A0A4P8IER6_9FIRM</name>
<dbReference type="EMBL" id="CP040058">
    <property type="protein sequence ID" value="QCP34303.1"/>
    <property type="molecule type" value="Genomic_DNA"/>
</dbReference>
<proteinExistence type="predicted"/>
<dbReference type="Proteomes" id="UP000298653">
    <property type="component" value="Chromosome"/>
</dbReference>
<reference evidence="1 2" key="1">
    <citation type="submission" date="2019-05" db="EMBL/GenBank/DDBJ databases">
        <title>Complete genome sequencing of Anaerostipes rhamnosivorans.</title>
        <authorList>
            <person name="Bui T.P.N."/>
            <person name="de Vos W.M."/>
        </authorList>
    </citation>
    <scope>NUCLEOTIDE SEQUENCE [LARGE SCALE GENOMIC DNA]</scope>
    <source>
        <strain evidence="1 2">1y2</strain>
    </source>
</reference>
<keyword evidence="2" id="KW-1185">Reference proteome</keyword>
<protein>
    <submittedName>
        <fullName evidence="1">Uncharacterized protein</fullName>
    </submittedName>
</protein>
<gene>
    <name evidence="1" type="ORF">AR1Y2_0849</name>
</gene>
<dbReference type="AlphaFoldDB" id="A0A4P8IER6"/>
<dbReference type="RefSeq" id="WP_137327866.1">
    <property type="nucleotide sequence ID" value="NZ_CP040058.1"/>
</dbReference>
<sequence>MKKTIDLLNEVVELGFDRERALRDIDACLDQILGIDEETGDRPSPLTEEKIEDELYNDILDGFKAEKEMNEFARESHNDFLDGLQL</sequence>
<organism evidence="1 2">
    <name type="scientific">Anaerostipes rhamnosivorans</name>
    <dbReference type="NCBI Taxonomy" id="1229621"/>
    <lineage>
        <taxon>Bacteria</taxon>
        <taxon>Bacillati</taxon>
        <taxon>Bacillota</taxon>
        <taxon>Clostridia</taxon>
        <taxon>Lachnospirales</taxon>
        <taxon>Lachnospiraceae</taxon>
        <taxon>Anaerostipes</taxon>
    </lineage>
</organism>